<dbReference type="STRING" id="7168.A0A182MXB5"/>
<dbReference type="Gene3D" id="1.25.40.20">
    <property type="entry name" value="Ankyrin repeat-containing domain"/>
    <property type="match status" value="3"/>
</dbReference>
<dbReference type="Proteomes" id="UP000075884">
    <property type="component" value="Unassembled WGS sequence"/>
</dbReference>
<accession>A0A182MXB5</accession>
<dbReference type="InterPro" id="IPR036770">
    <property type="entry name" value="Ankyrin_rpt-contain_sf"/>
</dbReference>
<name>A0A182MXB5_9DIPT</name>
<dbReference type="SMART" id="SM00248">
    <property type="entry name" value="ANK"/>
    <property type="match status" value="8"/>
</dbReference>
<proteinExistence type="predicted"/>
<dbReference type="VEuPathDB" id="VectorBase:ADIR000018"/>
<dbReference type="EnsemblMetazoa" id="ADIR000018-RA">
    <property type="protein sequence ID" value="ADIR000018-PA"/>
    <property type="gene ID" value="ADIR000018"/>
</dbReference>
<evidence type="ECO:0000256" key="2">
    <source>
        <dbReference type="ARBA" id="ARBA00023043"/>
    </source>
</evidence>
<evidence type="ECO:0008006" key="5">
    <source>
        <dbReference type="Google" id="ProtNLM"/>
    </source>
</evidence>
<reference evidence="4" key="1">
    <citation type="submission" date="2013-03" db="EMBL/GenBank/DDBJ databases">
        <title>The Genome Sequence of Anopheles dirus WRAIR2.</title>
        <authorList>
            <consortium name="The Broad Institute Genomics Platform"/>
            <person name="Neafsey D.E."/>
            <person name="Walton C."/>
            <person name="Walker B."/>
            <person name="Young S.K."/>
            <person name="Zeng Q."/>
            <person name="Gargeya S."/>
            <person name="Fitzgerald M."/>
            <person name="Haas B."/>
            <person name="Abouelleil A."/>
            <person name="Allen A.W."/>
            <person name="Alvarado L."/>
            <person name="Arachchi H.M."/>
            <person name="Berlin A.M."/>
            <person name="Chapman S.B."/>
            <person name="Gainer-Dewar J."/>
            <person name="Goldberg J."/>
            <person name="Griggs A."/>
            <person name="Gujja S."/>
            <person name="Hansen M."/>
            <person name="Howarth C."/>
            <person name="Imamovic A."/>
            <person name="Ireland A."/>
            <person name="Larimer J."/>
            <person name="McCowan C."/>
            <person name="Murphy C."/>
            <person name="Pearson M."/>
            <person name="Poon T.W."/>
            <person name="Priest M."/>
            <person name="Roberts A."/>
            <person name="Saif S."/>
            <person name="Shea T."/>
            <person name="Sisk P."/>
            <person name="Sykes S."/>
            <person name="Wortman J."/>
            <person name="Nusbaum C."/>
            <person name="Birren B."/>
        </authorList>
    </citation>
    <scope>NUCLEOTIDE SEQUENCE [LARGE SCALE GENOMIC DNA]</scope>
    <source>
        <strain evidence="4">WRAIR2</strain>
    </source>
</reference>
<dbReference type="PANTHER" id="PTHR24198">
    <property type="entry name" value="ANKYRIN REPEAT AND PROTEIN KINASE DOMAIN-CONTAINING PROTEIN"/>
    <property type="match status" value="1"/>
</dbReference>
<evidence type="ECO:0000256" key="1">
    <source>
        <dbReference type="ARBA" id="ARBA00022737"/>
    </source>
</evidence>
<dbReference type="InterPro" id="IPR027417">
    <property type="entry name" value="P-loop_NTPase"/>
</dbReference>
<sequence>MINNSRIKCCISSRKNVRLSLPEYTERYMENEDYIVEALLASAINKNEPHALSYMLQKTNTTVTNKLIIMIMRLLPKENHYHAVKALQYLLDKTTDLYSVDEEGRNLLHMIAQNGCYFMMHCLVAKGFDISLVNPNNRWNVFHYAASRVSIDMLRPNEIFLYLVKCVKDYEVFDTPHADGYTVLDRAIITDHNSMAREILLRKCQHVVGCEKRLSALLEITKTVAHKMDTSSGNGGMGDLNKTQTISTDAAPTLSFSVKPQPSTLSATKSRSTLHGSSYHLQLALVMLLRAFKMYQADNEFDFNIIMEDPAGGKFDDIVFRYSSPKRCNGTVYIQAKHKQLTASKDIVSIPQASVSNTQQRVSILRESDLLAAWDSNSSFSIPMYFISFLEVEQLLPEDSKTYVLCTNRLLDVGLRQWFVERKQQQDDVLHFCYDIGGTCYQFNRQIPFMKLEEILFDSCLAKLGKAMAQNVFKFKIMKFENWVFIAFASLINDCVLFQNIDDPGTVCIFLNDAGCGKSTFFTWLAWRLSTNDPTRFVVRLNALEYSTDFERFESSGLQNFDDTQIVRILYRLIHLALFVPNVNKRTVAEADVERNVADRCAQLLTITNGRIVVDEVRAKELLPNHLIELRLFREKFNGQRLVLLLDGFDEIAPNFKDIVLKCFARFAGFEGLRNIYISSRPYDFEDEFEEIFNDCSIFRLQPFSRSDEIISLHKFLLHQLEDYVKLDSDQRLQLLTVLHATVSEVLRDMTTIPLLLHMVLRILLPEIRQNVYFSSQTLSPRLLRVFSETNYDMLTLVEHFVDQQLAILNLDKTGTTDSSAKTVTAKGNYAKLNKQIKRQHVLLAMYVMFDGKSRTALLSEEEQEDASELMEEVSRAEEKTGIVTGVRGGVPQFAHRMFAEYFAACWLHKNKARMRRESIFRSQAIWGYTLQRMREFFDRMILRESDGCELHKAVLDQSVGKLSLLIYDNASLITVTDAAGRTPVHLCGKRAIVYDQLIKATPPAILNAKDKLFEWTALDYAFILNDGFVIEALLKHGVLINIDTLQQQLSSNDIDDAFLQGANYGFYLKMYGARQTGEEMYTRVVQHLLIERQLDIFAPRDKFNSLSVLEFCTRWNRLDLFQEFVSQTGPPVQVLKSMADRLLQLAFENKAHEMVTYLIEYYKFSLPEVNHIRGLACAVESTAVKNQMSLFKLLFHQLCVQSRIAFVDDDGIIDEIYNKNDNNVEIIDKFENKCCVLQSKNVKLPLPEYCFNIDEVEDGFIFEYLLARAVNEGNLPMTSYITQKVKLPITNRLIVSIMRQLQKSMPFCHANCTPVFNYLLSKTTDLHSVDEEGRNLLHMTVQNGCVYMLPCLFAKGFNPVEMNANNRWNVFHYLASSSYEYNDRAVKILYYLLQHTPRDSLDSVEKENNSVLSIAITNVQFGMAIALIQLMSDNRTGSSKLTALCNAIERLARTHEPEVMKGFVEFCFNSL</sequence>
<evidence type="ECO:0000313" key="4">
    <source>
        <dbReference type="Proteomes" id="UP000075884"/>
    </source>
</evidence>
<keyword evidence="1" id="KW-0677">Repeat</keyword>
<organism evidence="3 4">
    <name type="scientific">Anopheles dirus</name>
    <dbReference type="NCBI Taxonomy" id="7168"/>
    <lineage>
        <taxon>Eukaryota</taxon>
        <taxon>Metazoa</taxon>
        <taxon>Ecdysozoa</taxon>
        <taxon>Arthropoda</taxon>
        <taxon>Hexapoda</taxon>
        <taxon>Insecta</taxon>
        <taxon>Pterygota</taxon>
        <taxon>Neoptera</taxon>
        <taxon>Endopterygota</taxon>
        <taxon>Diptera</taxon>
        <taxon>Nematocera</taxon>
        <taxon>Culicoidea</taxon>
        <taxon>Culicidae</taxon>
        <taxon>Anophelinae</taxon>
        <taxon>Anopheles</taxon>
    </lineage>
</organism>
<keyword evidence="2" id="KW-0040">ANK repeat</keyword>
<protein>
    <recommendedName>
        <fullName evidence="5">Ion channel nompc</fullName>
    </recommendedName>
</protein>
<reference evidence="3" key="2">
    <citation type="submission" date="2020-05" db="UniProtKB">
        <authorList>
            <consortium name="EnsemblMetazoa"/>
        </authorList>
    </citation>
    <scope>IDENTIFICATION</scope>
    <source>
        <strain evidence="3">WRAIR2</strain>
    </source>
</reference>
<dbReference type="PANTHER" id="PTHR24198:SF165">
    <property type="entry name" value="ANKYRIN REPEAT-CONTAINING PROTEIN-RELATED"/>
    <property type="match status" value="1"/>
</dbReference>
<evidence type="ECO:0000313" key="3">
    <source>
        <dbReference type="EnsemblMetazoa" id="ADIR000018-PA"/>
    </source>
</evidence>
<dbReference type="InterPro" id="IPR002110">
    <property type="entry name" value="Ankyrin_rpt"/>
</dbReference>
<dbReference type="SUPFAM" id="SSF52540">
    <property type="entry name" value="P-loop containing nucleoside triphosphate hydrolases"/>
    <property type="match status" value="1"/>
</dbReference>
<dbReference type="SUPFAM" id="SSF48403">
    <property type="entry name" value="Ankyrin repeat"/>
    <property type="match status" value="2"/>
</dbReference>
<keyword evidence="4" id="KW-1185">Reference proteome</keyword>